<organism evidence="2 3">
    <name type="scientific">Trichoderma arundinaceum</name>
    <dbReference type="NCBI Taxonomy" id="490622"/>
    <lineage>
        <taxon>Eukaryota</taxon>
        <taxon>Fungi</taxon>
        <taxon>Dikarya</taxon>
        <taxon>Ascomycota</taxon>
        <taxon>Pezizomycotina</taxon>
        <taxon>Sordariomycetes</taxon>
        <taxon>Hypocreomycetidae</taxon>
        <taxon>Hypocreales</taxon>
        <taxon>Hypocreaceae</taxon>
        <taxon>Trichoderma</taxon>
    </lineage>
</organism>
<proteinExistence type="predicted"/>
<dbReference type="EMBL" id="PXOA01000439">
    <property type="protein sequence ID" value="RFU75411.1"/>
    <property type="molecule type" value="Genomic_DNA"/>
</dbReference>
<evidence type="ECO:0000313" key="3">
    <source>
        <dbReference type="Proteomes" id="UP000266272"/>
    </source>
</evidence>
<reference evidence="2 3" key="1">
    <citation type="journal article" date="2018" name="PLoS Pathog.">
        <title>Evolution of structural diversity of trichothecenes, a family of toxins produced by plant pathogenic and entomopathogenic fungi.</title>
        <authorList>
            <person name="Proctor R.H."/>
            <person name="McCormick S.P."/>
            <person name="Kim H.S."/>
            <person name="Cardoza R.E."/>
            <person name="Stanley A.M."/>
            <person name="Lindo L."/>
            <person name="Kelly A."/>
            <person name="Brown D.W."/>
            <person name="Lee T."/>
            <person name="Vaughan M.M."/>
            <person name="Alexander N.J."/>
            <person name="Busman M."/>
            <person name="Gutierrez S."/>
        </authorList>
    </citation>
    <scope>NUCLEOTIDE SEQUENCE [LARGE SCALE GENOMIC DNA]</scope>
    <source>
        <strain evidence="2 3">IBT 40837</strain>
    </source>
</reference>
<feature type="region of interest" description="Disordered" evidence="1">
    <location>
        <begin position="18"/>
        <end position="48"/>
    </location>
</feature>
<name>A0A395NHM2_TRIAR</name>
<dbReference type="Proteomes" id="UP000266272">
    <property type="component" value="Unassembled WGS sequence"/>
</dbReference>
<dbReference type="AlphaFoldDB" id="A0A395NHM2"/>
<sequence length="121" mass="13490">MARPRDLASRYWVRRTYEHEHEQQQQPSDLCSSYSQPNEGGVTKNDGLLVGDKAEIRVSGRTQPRAALAMYAAQPDENSSPREDKDSNFVIGRRAGREGAPDRGPERGQKGLTLVSWPTPP</sequence>
<keyword evidence="3" id="KW-1185">Reference proteome</keyword>
<comment type="caution">
    <text evidence="2">The sequence shown here is derived from an EMBL/GenBank/DDBJ whole genome shotgun (WGS) entry which is preliminary data.</text>
</comment>
<evidence type="ECO:0000256" key="1">
    <source>
        <dbReference type="SAM" id="MobiDB-lite"/>
    </source>
</evidence>
<evidence type="ECO:0000313" key="2">
    <source>
        <dbReference type="EMBL" id="RFU75411.1"/>
    </source>
</evidence>
<feature type="compositionally biased region" description="Polar residues" evidence="1">
    <location>
        <begin position="24"/>
        <end position="38"/>
    </location>
</feature>
<protein>
    <submittedName>
        <fullName evidence="2">Uncharacterized protein</fullName>
    </submittedName>
</protein>
<accession>A0A395NHM2</accession>
<feature type="region of interest" description="Disordered" evidence="1">
    <location>
        <begin position="72"/>
        <end position="121"/>
    </location>
</feature>
<gene>
    <name evidence="2" type="ORF">TARUN_6821</name>
</gene>
<feature type="compositionally biased region" description="Basic and acidic residues" evidence="1">
    <location>
        <begin position="95"/>
        <end position="109"/>
    </location>
</feature>